<organism evidence="4 5">
    <name type="scientific">Nocardia panacis</name>
    <dbReference type="NCBI Taxonomy" id="2340916"/>
    <lineage>
        <taxon>Bacteria</taxon>
        <taxon>Bacillati</taxon>
        <taxon>Actinomycetota</taxon>
        <taxon>Actinomycetes</taxon>
        <taxon>Mycobacteriales</taxon>
        <taxon>Nocardiaceae</taxon>
        <taxon>Nocardia</taxon>
    </lineage>
</organism>
<proteinExistence type="predicted"/>
<evidence type="ECO:0000256" key="1">
    <source>
        <dbReference type="SAM" id="Phobius"/>
    </source>
</evidence>
<dbReference type="InterPro" id="IPR052336">
    <property type="entry name" value="MlaD_Phospholipid_Transporter"/>
</dbReference>
<dbReference type="GO" id="GO:0051701">
    <property type="term" value="P:biological process involved in interaction with host"/>
    <property type="evidence" value="ECO:0007669"/>
    <property type="project" value="TreeGrafter"/>
</dbReference>
<comment type="caution">
    <text evidence="4">The sequence shown here is derived from an EMBL/GenBank/DDBJ whole genome shotgun (WGS) entry which is preliminary data.</text>
</comment>
<protein>
    <submittedName>
        <fullName evidence="4">MCE family protein</fullName>
    </submittedName>
</protein>
<evidence type="ECO:0000259" key="2">
    <source>
        <dbReference type="Pfam" id="PF02470"/>
    </source>
</evidence>
<dbReference type="InterPro" id="IPR003399">
    <property type="entry name" value="Mce/MlaD"/>
</dbReference>
<gene>
    <name evidence="4" type="ORF">D5S18_09335</name>
</gene>
<keyword evidence="1" id="KW-0472">Membrane</keyword>
<keyword evidence="5" id="KW-1185">Reference proteome</keyword>
<dbReference type="Pfam" id="PF11887">
    <property type="entry name" value="Mce4_CUP1"/>
    <property type="match status" value="1"/>
</dbReference>
<evidence type="ECO:0000313" key="4">
    <source>
        <dbReference type="EMBL" id="RJO77178.1"/>
    </source>
</evidence>
<dbReference type="GO" id="GO:0005576">
    <property type="term" value="C:extracellular region"/>
    <property type="evidence" value="ECO:0007669"/>
    <property type="project" value="TreeGrafter"/>
</dbReference>
<keyword evidence="1" id="KW-1133">Transmembrane helix</keyword>
<dbReference type="InterPro" id="IPR024516">
    <property type="entry name" value="Mce_C"/>
</dbReference>
<accession>A0A3A4KNL5</accession>
<dbReference type="PANTHER" id="PTHR33371:SF17">
    <property type="entry name" value="MCE-FAMILY PROTEIN MCE1B"/>
    <property type="match status" value="1"/>
</dbReference>
<evidence type="ECO:0000313" key="5">
    <source>
        <dbReference type="Proteomes" id="UP000266677"/>
    </source>
</evidence>
<dbReference type="PANTHER" id="PTHR33371">
    <property type="entry name" value="INTERMEMBRANE PHOSPHOLIPID TRANSPORT SYSTEM BINDING PROTEIN MLAD-RELATED"/>
    <property type="match status" value="1"/>
</dbReference>
<feature type="domain" description="Mammalian cell entry C-terminal" evidence="3">
    <location>
        <begin position="117"/>
        <end position="338"/>
    </location>
</feature>
<reference evidence="4 5" key="1">
    <citation type="submission" date="2018-09" db="EMBL/GenBank/DDBJ databases">
        <title>YIM PH21274 draft genome.</title>
        <authorList>
            <person name="Miao C."/>
        </authorList>
    </citation>
    <scope>NUCLEOTIDE SEQUENCE [LARGE SCALE GENOMIC DNA]</scope>
    <source>
        <strain evidence="4 5">YIM PH 21724</strain>
    </source>
</reference>
<sequence>MRGMGGPLTKLAIFLVVTVVATVFLGLSIANYSGGGTAFKARFSDVTSLNPGDEVRVAGVRVGKVTAVRIVDRRQAEVAFEITDRDWLPASTIATIKYRNLVGQRYIALEQGAGAQGRKLNGGATIPLAQTRPALNLTTLFNGFRPLFRTLTADDVNKLSYEIVQVFQGEQGTIHDLVTTTANLTNRIADKDAVIGQLVKNLTTVLDTVNKRDDQFDQLIVNTEALVSGLAAERDTVGRSVSSLGNLASATADLLVPVRPTLQGSIAGLNQLTGTLNDRSDEVNEALRNLPLKMERLGRAASYGSWFQFYLCGIDVVVGPGAVAAPQLNLPADLPTVNQPVYTNPAPRCSGKGGH</sequence>
<evidence type="ECO:0000259" key="3">
    <source>
        <dbReference type="Pfam" id="PF11887"/>
    </source>
</evidence>
<dbReference type="OrthoDB" id="338143at2"/>
<dbReference type="AlphaFoldDB" id="A0A3A4KNL5"/>
<dbReference type="Pfam" id="PF02470">
    <property type="entry name" value="MlaD"/>
    <property type="match status" value="1"/>
</dbReference>
<name>A0A3A4KNL5_9NOCA</name>
<feature type="domain" description="Mce/MlaD" evidence="2">
    <location>
        <begin position="36"/>
        <end position="112"/>
    </location>
</feature>
<feature type="transmembrane region" description="Helical" evidence="1">
    <location>
        <begin position="12"/>
        <end position="32"/>
    </location>
</feature>
<keyword evidence="1" id="KW-0812">Transmembrane</keyword>
<dbReference type="InterPro" id="IPR005693">
    <property type="entry name" value="Mce"/>
</dbReference>
<dbReference type="Proteomes" id="UP000266677">
    <property type="component" value="Unassembled WGS sequence"/>
</dbReference>
<dbReference type="NCBIfam" id="TIGR00996">
    <property type="entry name" value="Mtu_fam_mce"/>
    <property type="match status" value="1"/>
</dbReference>
<dbReference type="EMBL" id="QZFU01000016">
    <property type="protein sequence ID" value="RJO77178.1"/>
    <property type="molecule type" value="Genomic_DNA"/>
</dbReference>